<keyword evidence="3" id="KW-1185">Reference proteome</keyword>
<sequence length="581" mass="62809">MGDIHKLQLEVDLLESHSMNHLPDMSSSSHKDVPNLKGHVGKMGATAESAKYLLEGDAPESVDDAIRKIKAMATERIRQKAAAHRAALDLAAIASGSSANGTNVDSAIGADINSLTASVSDLNIDSDGPINVEKKQDQEDTDEISQKAKSVSAVSITKIDTSTPQVSTATKDVKSGDTKVLDIKSAGVAKVGAIIVPKTRPKTSEPKLPQTEDGFAPQPWVKRRYTIAQLLLLGEIVPYVVCPRDRFNIQVFTYDIVHIPGLGNESTGNAVVDHQILTLNLRTELIAFQFFTTYGYRYLERFKSPDHTLFVKGLWVEVRGSAGLRDHGGYRNAYRPKPYAACIKEGLIKENQEAEVFAAEQRNNHTNTAATQFRGRGGRGGPRGGGYRGGSARGGHRPAFTSASNDQMLMMREDNYIPIPALNPIAYAGPPTPIVRNDIAEATAKEAGTLRDFSKEYADIQLARTGIDHVASKFGGNAAGDVVDLVEQAKGKLAEKKAEITNKWGEVYGYTVQEQKGEPITKPGGLQGNFSTQEQQMQYIQYMLQTPLAPVLSTTHAAGNLTPSVQLAQPSTPMSDEADEA</sequence>
<organism evidence="2 3">
    <name type="scientific">Orbilia brochopaga</name>
    <dbReference type="NCBI Taxonomy" id="3140254"/>
    <lineage>
        <taxon>Eukaryota</taxon>
        <taxon>Fungi</taxon>
        <taxon>Dikarya</taxon>
        <taxon>Ascomycota</taxon>
        <taxon>Pezizomycotina</taxon>
        <taxon>Orbiliomycetes</taxon>
        <taxon>Orbiliales</taxon>
        <taxon>Orbiliaceae</taxon>
        <taxon>Orbilia</taxon>
    </lineage>
</organism>
<protein>
    <submittedName>
        <fullName evidence="2">Uncharacterized protein</fullName>
    </submittedName>
</protein>
<evidence type="ECO:0000313" key="2">
    <source>
        <dbReference type="EMBL" id="KAK6349505.1"/>
    </source>
</evidence>
<dbReference type="AlphaFoldDB" id="A0AAV9UUD3"/>
<name>A0AAV9UUD3_9PEZI</name>
<evidence type="ECO:0000256" key="1">
    <source>
        <dbReference type="SAM" id="MobiDB-lite"/>
    </source>
</evidence>
<feature type="compositionally biased region" description="Gly residues" evidence="1">
    <location>
        <begin position="378"/>
        <end position="393"/>
    </location>
</feature>
<gene>
    <name evidence="2" type="ORF">TWF696_005789</name>
</gene>
<comment type="caution">
    <text evidence="2">The sequence shown here is derived from an EMBL/GenBank/DDBJ whole genome shotgun (WGS) entry which is preliminary data.</text>
</comment>
<proteinExistence type="predicted"/>
<reference evidence="2 3" key="1">
    <citation type="submission" date="2019-10" db="EMBL/GenBank/DDBJ databases">
        <authorList>
            <person name="Palmer J.M."/>
        </authorList>
    </citation>
    <scope>NUCLEOTIDE SEQUENCE [LARGE SCALE GENOMIC DNA]</scope>
    <source>
        <strain evidence="2 3">TWF696</strain>
    </source>
</reference>
<feature type="region of interest" description="Disordered" evidence="1">
    <location>
        <begin position="123"/>
        <end position="147"/>
    </location>
</feature>
<dbReference type="Proteomes" id="UP001375240">
    <property type="component" value="Unassembled WGS sequence"/>
</dbReference>
<accession>A0AAV9UUD3</accession>
<feature type="region of interest" description="Disordered" evidence="1">
    <location>
        <begin position="370"/>
        <end position="401"/>
    </location>
</feature>
<evidence type="ECO:0000313" key="3">
    <source>
        <dbReference type="Proteomes" id="UP001375240"/>
    </source>
</evidence>
<dbReference type="EMBL" id="JAVHNQ010000004">
    <property type="protein sequence ID" value="KAK6349505.1"/>
    <property type="molecule type" value="Genomic_DNA"/>
</dbReference>